<dbReference type="InterPro" id="IPR000795">
    <property type="entry name" value="T_Tr_GTP-bd_dom"/>
</dbReference>
<dbReference type="Pfam" id="PF11987">
    <property type="entry name" value="IF-2"/>
    <property type="match status" value="1"/>
</dbReference>
<dbReference type="AlphaFoldDB" id="A0A1F8CWB1"/>
<dbReference type="STRING" id="1802538.A2382_04960"/>
<evidence type="ECO:0000259" key="6">
    <source>
        <dbReference type="PROSITE" id="PS51722"/>
    </source>
</evidence>
<comment type="similarity">
    <text evidence="1">Belongs to the TRAFAC class translation factor GTPase superfamily. Classic translation factor GTPase family. IF-2 subfamily.</text>
</comment>
<dbReference type="FunFam" id="3.40.50.300:FF:000019">
    <property type="entry name" value="Translation initiation factor IF-2"/>
    <property type="match status" value="1"/>
</dbReference>
<proteinExistence type="inferred from homology"/>
<dbReference type="GO" id="GO:0003924">
    <property type="term" value="F:GTPase activity"/>
    <property type="evidence" value="ECO:0007669"/>
    <property type="project" value="InterPro"/>
</dbReference>
<dbReference type="GO" id="GO:0005737">
    <property type="term" value="C:cytoplasm"/>
    <property type="evidence" value="ECO:0007669"/>
    <property type="project" value="TreeGrafter"/>
</dbReference>
<dbReference type="InterPro" id="IPR005225">
    <property type="entry name" value="Small_GTP-bd"/>
</dbReference>
<dbReference type="CDD" id="cd01887">
    <property type="entry name" value="IF2_eIF5B"/>
    <property type="match status" value="1"/>
</dbReference>
<dbReference type="PANTHER" id="PTHR43381:SF4">
    <property type="entry name" value="EUKARYOTIC TRANSLATION INITIATION FACTOR 5B"/>
    <property type="match status" value="1"/>
</dbReference>
<dbReference type="InterPro" id="IPR023115">
    <property type="entry name" value="TIF_IF2_dom3"/>
</dbReference>
<evidence type="ECO:0000256" key="4">
    <source>
        <dbReference type="ARBA" id="ARBA00022917"/>
    </source>
</evidence>
<keyword evidence="2" id="KW-0396">Initiation factor</keyword>
<accession>A0A1F8CWB1</accession>
<dbReference type="EMBL" id="MGHY01000005">
    <property type="protein sequence ID" value="OGM80008.1"/>
    <property type="molecule type" value="Genomic_DNA"/>
</dbReference>
<dbReference type="Pfam" id="PF22042">
    <property type="entry name" value="EF-G_D2"/>
    <property type="match status" value="1"/>
</dbReference>
<keyword evidence="4" id="KW-0648">Protein biosynthesis</keyword>
<dbReference type="Pfam" id="PF00009">
    <property type="entry name" value="GTP_EFTU"/>
    <property type="match status" value="1"/>
</dbReference>
<dbReference type="SUPFAM" id="SSF52540">
    <property type="entry name" value="P-loop containing nucleoside triphosphate hydrolases"/>
    <property type="match status" value="1"/>
</dbReference>
<dbReference type="SUPFAM" id="SSF50447">
    <property type="entry name" value="Translation proteins"/>
    <property type="match status" value="2"/>
</dbReference>
<dbReference type="InterPro" id="IPR053905">
    <property type="entry name" value="EF-G-like_DII"/>
</dbReference>
<dbReference type="Gene3D" id="2.40.30.10">
    <property type="entry name" value="Translation factors"/>
    <property type="match status" value="2"/>
</dbReference>
<dbReference type="SUPFAM" id="SSF52156">
    <property type="entry name" value="Initiation factor IF2/eIF5b, domain 3"/>
    <property type="match status" value="1"/>
</dbReference>
<evidence type="ECO:0000256" key="3">
    <source>
        <dbReference type="ARBA" id="ARBA00022741"/>
    </source>
</evidence>
<evidence type="ECO:0000313" key="7">
    <source>
        <dbReference type="EMBL" id="OGM80008.1"/>
    </source>
</evidence>
<dbReference type="PANTHER" id="PTHR43381">
    <property type="entry name" value="TRANSLATION INITIATION FACTOR IF-2-RELATED"/>
    <property type="match status" value="1"/>
</dbReference>
<evidence type="ECO:0000256" key="1">
    <source>
        <dbReference type="ARBA" id="ARBA00007733"/>
    </source>
</evidence>
<evidence type="ECO:0000256" key="2">
    <source>
        <dbReference type="ARBA" id="ARBA00022540"/>
    </source>
</evidence>
<dbReference type="Gene3D" id="3.40.50.10050">
    <property type="entry name" value="Translation initiation factor IF- 2, domain 3"/>
    <property type="match status" value="1"/>
</dbReference>
<dbReference type="InterPro" id="IPR036925">
    <property type="entry name" value="TIF_IF2_dom3_sf"/>
</dbReference>
<organism evidence="7 8">
    <name type="scientific">Candidatus Woesebacteria bacterium RIFOXYB1_FULL_38_16</name>
    <dbReference type="NCBI Taxonomy" id="1802538"/>
    <lineage>
        <taxon>Bacteria</taxon>
        <taxon>Candidatus Woeseibacteriota</taxon>
    </lineage>
</organism>
<gene>
    <name evidence="7" type="ORF">A2382_04960</name>
</gene>
<dbReference type="Proteomes" id="UP000178999">
    <property type="component" value="Unassembled WGS sequence"/>
</dbReference>
<dbReference type="PROSITE" id="PS51722">
    <property type="entry name" value="G_TR_2"/>
    <property type="match status" value="1"/>
</dbReference>
<dbReference type="Gene3D" id="3.40.50.300">
    <property type="entry name" value="P-loop containing nucleotide triphosphate hydrolases"/>
    <property type="match status" value="1"/>
</dbReference>
<feature type="domain" description="Tr-type G" evidence="6">
    <location>
        <begin position="6"/>
        <end position="175"/>
    </location>
</feature>
<dbReference type="InterPro" id="IPR027417">
    <property type="entry name" value="P-loop_NTPase"/>
</dbReference>
<dbReference type="GO" id="GO:0005525">
    <property type="term" value="F:GTP binding"/>
    <property type="evidence" value="ECO:0007669"/>
    <property type="project" value="UniProtKB-KW"/>
</dbReference>
<reference evidence="7 8" key="1">
    <citation type="journal article" date="2016" name="Nat. Commun.">
        <title>Thousands of microbial genomes shed light on interconnected biogeochemical processes in an aquifer system.</title>
        <authorList>
            <person name="Anantharaman K."/>
            <person name="Brown C.T."/>
            <person name="Hug L.A."/>
            <person name="Sharon I."/>
            <person name="Castelle C.J."/>
            <person name="Probst A.J."/>
            <person name="Thomas B.C."/>
            <person name="Singh A."/>
            <person name="Wilkins M.J."/>
            <person name="Karaoz U."/>
            <person name="Brodie E.L."/>
            <person name="Williams K.H."/>
            <person name="Hubbard S.S."/>
            <person name="Banfield J.F."/>
        </authorList>
    </citation>
    <scope>NUCLEOTIDE SEQUENCE [LARGE SCALE GENOMIC DNA]</scope>
</reference>
<comment type="caution">
    <text evidence="7">The sequence shown here is derived from an EMBL/GenBank/DDBJ whole genome shotgun (WGS) entry which is preliminary data.</text>
</comment>
<keyword evidence="3" id="KW-0547">Nucleotide-binding</keyword>
<keyword evidence="5" id="KW-0342">GTP-binding</keyword>
<dbReference type="InterPro" id="IPR015760">
    <property type="entry name" value="TIF_IF2"/>
</dbReference>
<evidence type="ECO:0000313" key="8">
    <source>
        <dbReference type="Proteomes" id="UP000178999"/>
    </source>
</evidence>
<dbReference type="GO" id="GO:0003743">
    <property type="term" value="F:translation initiation factor activity"/>
    <property type="evidence" value="ECO:0007669"/>
    <property type="project" value="UniProtKB-KW"/>
</dbReference>
<dbReference type="InterPro" id="IPR009000">
    <property type="entry name" value="Transl_B-barrel_sf"/>
</dbReference>
<protein>
    <recommendedName>
        <fullName evidence="6">Tr-type G domain-containing protein</fullName>
    </recommendedName>
</protein>
<evidence type="ECO:0000256" key="5">
    <source>
        <dbReference type="ARBA" id="ARBA00023134"/>
    </source>
</evidence>
<name>A0A1F8CWB1_9BACT</name>
<sequence>MEEKSLRPPIVSVLGHVDHGKTTLLDAIRKSDVASHEAGGITQSIGASQIETKQGKITFIDTPGHAIFSGMRERGVKLADIALLVVASDDGVMPQTEEALSYLKNSKTPFIVVFTKTDLPSSNIEKAKTQLEEREVFFEGRGGDTPFVVTSVKKGILSGIDELVEMIYLFSEVNEIKGESAGELNGVVVETNKDNRGILVSIVVKSGVLRVGQEIIAGGVRSKVRGLFDSTNKSIKEILPGQPGVILGFTELPEVGGVVLESSSKVQKESVSFSDKNQEVGEGEIAFVLKARTAGSLEAIKASLPKVAIVLHSSVGDVTESDIFFAKSVSARILVFESKVSGSVKKLADTEGVKIETFRIVYELLTYVTDLIESGQEVIKGKAEVLNVFPFNNKKVAGCRIVMGEIKRGEELILMRGEGEVGKVKVISMRKQKNDIEKALPGEECGIIFVPNLDFEVGDVLVSVVKK</sequence>
<dbReference type="NCBIfam" id="TIGR00231">
    <property type="entry name" value="small_GTP"/>
    <property type="match status" value="1"/>
</dbReference>